<dbReference type="AlphaFoldDB" id="A0A399EXF0"/>
<protein>
    <recommendedName>
        <fullName evidence="2">D-aminoacyl-tRNA deacylase</fullName>
        <shortName evidence="2">DTD</shortName>
        <ecNumber evidence="2">3.1.1.96</ecNumber>
    </recommendedName>
    <alternativeName>
        <fullName evidence="2">Gly-tRNA(Ala) deacylase</fullName>
        <ecNumber evidence="2">3.1.1.-</ecNumber>
    </alternativeName>
</protein>
<dbReference type="Proteomes" id="UP000265800">
    <property type="component" value="Unassembled WGS sequence"/>
</dbReference>
<name>A0A399EXF0_9DEIN</name>
<dbReference type="InterPro" id="IPR023509">
    <property type="entry name" value="DTD-like_sf"/>
</dbReference>
<dbReference type="NCBIfam" id="TIGR00256">
    <property type="entry name" value="D-aminoacyl-tRNA deacylase"/>
    <property type="match status" value="1"/>
</dbReference>
<dbReference type="GO" id="GO:0051500">
    <property type="term" value="F:D-tyrosyl-tRNA(Tyr) deacylase activity"/>
    <property type="evidence" value="ECO:0007669"/>
    <property type="project" value="TreeGrafter"/>
</dbReference>
<dbReference type="EC" id="3.1.1.-" evidence="2"/>
<comment type="function">
    <text evidence="2">An aminoacyl-tRNA editing enzyme that deacylates mischarged D-aminoacyl-tRNAs. Also deacylates mischarged glycyl-tRNA(Ala), protecting cells against glycine mischarging by AlaRS. Acts via tRNA-based rather than protein-based catalysis; rejects L-amino acids rather than detecting D-amino acids in the active site. By recycling D-aminoacyl-tRNA to D-amino acids and free tRNA molecules, this enzyme counteracts the toxicity associated with the formation of D-aminoacyl-tRNA entities in vivo and helps enforce protein L-homochirality.</text>
</comment>
<evidence type="ECO:0000256" key="1">
    <source>
        <dbReference type="ARBA" id="ARBA00009673"/>
    </source>
</evidence>
<accession>A0A399EXF0</accession>
<dbReference type="EC" id="3.1.1.96" evidence="2"/>
<comment type="catalytic activity">
    <reaction evidence="2">
        <text>glycyl-tRNA(Ala) + H2O = tRNA(Ala) + glycine + H(+)</text>
        <dbReference type="Rhea" id="RHEA:53744"/>
        <dbReference type="Rhea" id="RHEA-COMP:9657"/>
        <dbReference type="Rhea" id="RHEA-COMP:13640"/>
        <dbReference type="ChEBI" id="CHEBI:15377"/>
        <dbReference type="ChEBI" id="CHEBI:15378"/>
        <dbReference type="ChEBI" id="CHEBI:57305"/>
        <dbReference type="ChEBI" id="CHEBI:78442"/>
        <dbReference type="ChEBI" id="CHEBI:78522"/>
    </reaction>
</comment>
<dbReference type="Gene3D" id="3.50.80.10">
    <property type="entry name" value="D-tyrosyl-tRNA(Tyr) deacylase"/>
    <property type="match status" value="1"/>
</dbReference>
<keyword evidence="2" id="KW-0694">RNA-binding</keyword>
<comment type="domain">
    <text evidence="2">A Gly-cisPro motif from one monomer fits into the active site of the other monomer to allow specific chiral rejection of L-amino acids.</text>
</comment>
<dbReference type="RefSeq" id="WP_119359370.1">
    <property type="nucleotide sequence ID" value="NZ_QWKZ01000014.1"/>
</dbReference>
<dbReference type="GO" id="GO:0005737">
    <property type="term" value="C:cytoplasm"/>
    <property type="evidence" value="ECO:0007669"/>
    <property type="project" value="UniProtKB-SubCell"/>
</dbReference>
<comment type="subcellular location">
    <subcellularLocation>
        <location evidence="2">Cytoplasm</location>
    </subcellularLocation>
</comment>
<evidence type="ECO:0000256" key="2">
    <source>
        <dbReference type="HAMAP-Rule" id="MF_00518"/>
    </source>
</evidence>
<feature type="short sequence motif" description="Gly-cisPro motif, important for rejection of L-amino acids" evidence="2">
    <location>
        <begin position="137"/>
        <end position="138"/>
    </location>
</feature>
<evidence type="ECO:0000313" key="4">
    <source>
        <dbReference type="Proteomes" id="UP000265800"/>
    </source>
</evidence>
<keyword evidence="2" id="KW-0963">Cytoplasm</keyword>
<dbReference type="GO" id="GO:0019478">
    <property type="term" value="P:D-amino acid catabolic process"/>
    <property type="evidence" value="ECO:0007669"/>
    <property type="project" value="UniProtKB-UniRule"/>
</dbReference>
<reference evidence="3 4" key="1">
    <citation type="submission" date="2018-08" db="EMBL/GenBank/DDBJ databases">
        <title>Meiothermus luteus KCTC 52599 genome sequencing project.</title>
        <authorList>
            <person name="Da Costa M.S."/>
            <person name="Albuquerque L."/>
            <person name="Raposo P."/>
            <person name="Froufe H.J.C."/>
            <person name="Barroso C.S."/>
            <person name="Egas C."/>
        </authorList>
    </citation>
    <scope>NUCLEOTIDE SEQUENCE [LARGE SCALE GENOMIC DNA]</scope>
    <source>
        <strain evidence="3 4">KCTC 52599</strain>
    </source>
</reference>
<comment type="subunit">
    <text evidence="2">Homodimer.</text>
</comment>
<sequence>MRAVVQRVREARVVVEGQVVGQIGQGLLVLLGVGRGDTQEDAAYLARKIAGLRVFPDLEGKLNRGLLEVGGEVLVVSQFTLYGNTRKGNRPSFVQAAPPDEGKRLYEQFCDLLSTQGLHVETGVFQAHMEVHLVNEGPVTLILDSSERHAPRRQHG</sequence>
<dbReference type="InterPro" id="IPR003732">
    <property type="entry name" value="Daa-tRNA_deacyls_DTD"/>
</dbReference>
<proteinExistence type="inferred from homology"/>
<dbReference type="CDD" id="cd00563">
    <property type="entry name" value="Dtyr_deacylase"/>
    <property type="match status" value="1"/>
</dbReference>
<dbReference type="Pfam" id="PF02580">
    <property type="entry name" value="Tyr_Deacylase"/>
    <property type="match status" value="1"/>
</dbReference>
<dbReference type="GO" id="GO:0106026">
    <property type="term" value="F:Gly-tRNA(Ala) deacylase activity"/>
    <property type="evidence" value="ECO:0007669"/>
    <property type="project" value="UniProtKB-UniRule"/>
</dbReference>
<dbReference type="GO" id="GO:0000049">
    <property type="term" value="F:tRNA binding"/>
    <property type="evidence" value="ECO:0007669"/>
    <property type="project" value="UniProtKB-UniRule"/>
</dbReference>
<dbReference type="SUPFAM" id="SSF69500">
    <property type="entry name" value="DTD-like"/>
    <property type="match status" value="1"/>
</dbReference>
<dbReference type="GO" id="GO:0043908">
    <property type="term" value="F:Ser(Gly)-tRNA(Ala) hydrolase activity"/>
    <property type="evidence" value="ECO:0007669"/>
    <property type="project" value="UniProtKB-UniRule"/>
</dbReference>
<dbReference type="OrthoDB" id="9801395at2"/>
<dbReference type="FunFam" id="3.50.80.10:FF:000001">
    <property type="entry name" value="D-aminoacyl-tRNA deacylase"/>
    <property type="match status" value="1"/>
</dbReference>
<dbReference type="HAMAP" id="MF_00518">
    <property type="entry name" value="Deacylase_Dtd"/>
    <property type="match status" value="1"/>
</dbReference>
<dbReference type="EMBL" id="QWKZ01000014">
    <property type="protein sequence ID" value="RIH88275.1"/>
    <property type="molecule type" value="Genomic_DNA"/>
</dbReference>
<evidence type="ECO:0000313" key="3">
    <source>
        <dbReference type="EMBL" id="RIH88275.1"/>
    </source>
</evidence>
<comment type="similarity">
    <text evidence="1 2">Belongs to the DTD family.</text>
</comment>
<dbReference type="PANTHER" id="PTHR10472">
    <property type="entry name" value="D-TYROSYL-TRNA TYR DEACYLASE"/>
    <property type="match status" value="1"/>
</dbReference>
<organism evidence="3 4">
    <name type="scientific">Meiothermus luteus</name>
    <dbReference type="NCBI Taxonomy" id="2026184"/>
    <lineage>
        <taxon>Bacteria</taxon>
        <taxon>Thermotogati</taxon>
        <taxon>Deinococcota</taxon>
        <taxon>Deinococci</taxon>
        <taxon>Thermales</taxon>
        <taxon>Thermaceae</taxon>
        <taxon>Meiothermus</taxon>
    </lineage>
</organism>
<keyword evidence="2 3" id="KW-0378">Hydrolase</keyword>
<comment type="caution">
    <text evidence="3">The sequence shown here is derived from an EMBL/GenBank/DDBJ whole genome shotgun (WGS) entry which is preliminary data.</text>
</comment>
<dbReference type="PANTHER" id="PTHR10472:SF5">
    <property type="entry name" value="D-AMINOACYL-TRNA DEACYLASE 1"/>
    <property type="match status" value="1"/>
</dbReference>
<gene>
    <name evidence="2 3" type="primary">dtd</name>
    <name evidence="3" type="ORF">Mlute_00691</name>
</gene>
<comment type="catalytic activity">
    <reaction evidence="2">
        <text>a D-aminoacyl-tRNA + H2O = a tRNA + a D-alpha-amino acid + H(+)</text>
        <dbReference type="Rhea" id="RHEA:13953"/>
        <dbReference type="Rhea" id="RHEA-COMP:10123"/>
        <dbReference type="Rhea" id="RHEA-COMP:10124"/>
        <dbReference type="ChEBI" id="CHEBI:15377"/>
        <dbReference type="ChEBI" id="CHEBI:15378"/>
        <dbReference type="ChEBI" id="CHEBI:59871"/>
        <dbReference type="ChEBI" id="CHEBI:78442"/>
        <dbReference type="ChEBI" id="CHEBI:79333"/>
        <dbReference type="EC" id="3.1.1.96"/>
    </reaction>
</comment>
<keyword evidence="2" id="KW-0820">tRNA-binding</keyword>
<keyword evidence="4" id="KW-1185">Reference proteome</keyword>